<feature type="region of interest" description="Disordered" evidence="1">
    <location>
        <begin position="1"/>
        <end position="105"/>
    </location>
</feature>
<evidence type="ECO:0000313" key="2">
    <source>
        <dbReference type="EMBL" id="KAI3936800.1"/>
    </source>
</evidence>
<feature type="compositionally biased region" description="Basic residues" evidence="1">
    <location>
        <begin position="96"/>
        <end position="105"/>
    </location>
</feature>
<proteinExistence type="predicted"/>
<reference evidence="2" key="1">
    <citation type="submission" date="2022-04" db="EMBL/GenBank/DDBJ databases">
        <title>A functionally conserved STORR gene fusion in Papaver species that diverged 16.8 million years ago.</title>
        <authorList>
            <person name="Catania T."/>
        </authorList>
    </citation>
    <scope>NUCLEOTIDE SEQUENCE</scope>
    <source>
        <strain evidence="2">S-188037</strain>
    </source>
</reference>
<organism evidence="2 3">
    <name type="scientific">Papaver atlanticum</name>
    <dbReference type="NCBI Taxonomy" id="357466"/>
    <lineage>
        <taxon>Eukaryota</taxon>
        <taxon>Viridiplantae</taxon>
        <taxon>Streptophyta</taxon>
        <taxon>Embryophyta</taxon>
        <taxon>Tracheophyta</taxon>
        <taxon>Spermatophyta</taxon>
        <taxon>Magnoliopsida</taxon>
        <taxon>Ranunculales</taxon>
        <taxon>Papaveraceae</taxon>
        <taxon>Papaveroideae</taxon>
        <taxon>Papaver</taxon>
    </lineage>
</organism>
<evidence type="ECO:0000313" key="3">
    <source>
        <dbReference type="Proteomes" id="UP001202328"/>
    </source>
</evidence>
<dbReference type="Proteomes" id="UP001202328">
    <property type="component" value="Unassembled WGS sequence"/>
</dbReference>
<accession>A0AAD4XND7</accession>
<dbReference type="EMBL" id="JAJJMB010005871">
    <property type="protein sequence ID" value="KAI3936800.1"/>
    <property type="molecule type" value="Genomic_DNA"/>
</dbReference>
<comment type="caution">
    <text evidence="2">The sequence shown here is derived from an EMBL/GenBank/DDBJ whole genome shotgun (WGS) entry which is preliminary data.</text>
</comment>
<keyword evidence="3" id="KW-1185">Reference proteome</keyword>
<dbReference type="AlphaFoldDB" id="A0AAD4XND7"/>
<protein>
    <submittedName>
        <fullName evidence="2">Uncharacterized protein</fullName>
    </submittedName>
</protein>
<feature type="compositionally biased region" description="Basic residues" evidence="1">
    <location>
        <begin position="55"/>
        <end position="68"/>
    </location>
</feature>
<evidence type="ECO:0000256" key="1">
    <source>
        <dbReference type="SAM" id="MobiDB-lite"/>
    </source>
</evidence>
<feature type="compositionally biased region" description="Basic and acidic residues" evidence="1">
    <location>
        <begin position="69"/>
        <end position="82"/>
    </location>
</feature>
<gene>
    <name evidence="2" type="ORF">MKW98_021662</name>
</gene>
<name>A0AAD4XND7_9MAGN</name>
<sequence>MKFLTPKNLLKHDKELSRKPAPAHLRAVPEYLQDPTTQEASKIVKMAGAAMGKTPSKRRPVSKGKSRRSKDPLKAHSAEGAKRFGKRKGKDIGGDKKKKRAKADE</sequence>